<protein>
    <submittedName>
        <fullName evidence="8">Cytochrome</fullName>
    </submittedName>
</protein>
<dbReference type="EMBL" id="JBFOLJ010000011">
    <property type="protein sequence ID" value="KAL2493786.1"/>
    <property type="molecule type" value="Genomic_DNA"/>
</dbReference>
<evidence type="ECO:0000256" key="5">
    <source>
        <dbReference type="ARBA" id="ARBA00023136"/>
    </source>
</evidence>
<keyword evidence="9" id="KW-1185">Reference proteome</keyword>
<dbReference type="PROSITE" id="PS50836">
    <property type="entry name" value="DOMON"/>
    <property type="match status" value="1"/>
</dbReference>
<proteinExistence type="predicted"/>
<dbReference type="InterPro" id="IPR005018">
    <property type="entry name" value="DOMON_domain"/>
</dbReference>
<keyword evidence="2" id="KW-0813">Transport</keyword>
<reference evidence="9" key="1">
    <citation type="submission" date="2024-07" db="EMBL/GenBank/DDBJ databases">
        <title>Two chromosome-level genome assemblies of Korean endemic species Abeliophyllum distichum and Forsythia ovata (Oleaceae).</title>
        <authorList>
            <person name="Jang H."/>
        </authorList>
    </citation>
    <scope>NUCLEOTIDE SEQUENCE [LARGE SCALE GENOMIC DNA]</scope>
</reference>
<name>A0ABD1S021_9LAMI</name>
<keyword evidence="5" id="KW-0472">Membrane</keyword>
<evidence type="ECO:0000256" key="6">
    <source>
        <dbReference type="SAM" id="SignalP"/>
    </source>
</evidence>
<accession>A0ABD1S021</accession>
<keyword evidence="4" id="KW-0249">Electron transport</keyword>
<feature type="domain" description="DOMON" evidence="7">
    <location>
        <begin position="47"/>
        <end position="125"/>
    </location>
</feature>
<comment type="caution">
    <text evidence="8">The sequence shown here is derived from an EMBL/GenBank/DDBJ whole genome shotgun (WGS) entry which is preliminary data.</text>
</comment>
<organism evidence="8 9">
    <name type="scientific">Forsythia ovata</name>
    <dbReference type="NCBI Taxonomy" id="205694"/>
    <lineage>
        <taxon>Eukaryota</taxon>
        <taxon>Viridiplantae</taxon>
        <taxon>Streptophyta</taxon>
        <taxon>Embryophyta</taxon>
        <taxon>Tracheophyta</taxon>
        <taxon>Spermatophyta</taxon>
        <taxon>Magnoliopsida</taxon>
        <taxon>eudicotyledons</taxon>
        <taxon>Gunneridae</taxon>
        <taxon>Pentapetalae</taxon>
        <taxon>asterids</taxon>
        <taxon>lamiids</taxon>
        <taxon>Lamiales</taxon>
        <taxon>Oleaceae</taxon>
        <taxon>Forsythieae</taxon>
        <taxon>Forsythia</taxon>
    </lineage>
</organism>
<feature type="signal peptide" evidence="6">
    <location>
        <begin position="1"/>
        <end position="24"/>
    </location>
</feature>
<evidence type="ECO:0000256" key="3">
    <source>
        <dbReference type="ARBA" id="ARBA00022729"/>
    </source>
</evidence>
<gene>
    <name evidence="8" type="ORF">Fot_37543</name>
</gene>
<evidence type="ECO:0000256" key="2">
    <source>
        <dbReference type="ARBA" id="ARBA00022448"/>
    </source>
</evidence>
<sequence>MDKFLKTVLFSCLLISVFGYSSYAQNCSEYKFSNNNNYTTCNSLPVLNSFLHWNYHQSNNSVDIAYRHTGVTSSDWVVWSLNPTRQGMDGAQCLVAFQNSSGIVSVYTSPVSGYYHSTARRAIEF</sequence>
<keyword evidence="3 6" id="KW-0732">Signal</keyword>
<feature type="chain" id="PRO_5044759232" evidence="6">
    <location>
        <begin position="25"/>
        <end position="125"/>
    </location>
</feature>
<evidence type="ECO:0000256" key="4">
    <source>
        <dbReference type="ARBA" id="ARBA00022982"/>
    </source>
</evidence>
<evidence type="ECO:0000256" key="1">
    <source>
        <dbReference type="ARBA" id="ARBA00004370"/>
    </source>
</evidence>
<evidence type="ECO:0000259" key="7">
    <source>
        <dbReference type="PROSITE" id="PS50836"/>
    </source>
</evidence>
<evidence type="ECO:0000313" key="9">
    <source>
        <dbReference type="Proteomes" id="UP001604277"/>
    </source>
</evidence>
<dbReference type="PANTHER" id="PTHR23130">
    <property type="entry name" value="CYTOCHROME B561 AND DOMON DOMAIN-CONTAINING PROTEIN"/>
    <property type="match status" value="1"/>
</dbReference>
<dbReference type="GO" id="GO:0016020">
    <property type="term" value="C:membrane"/>
    <property type="evidence" value="ECO:0007669"/>
    <property type="project" value="UniProtKB-SubCell"/>
</dbReference>
<dbReference type="AlphaFoldDB" id="A0ABD1S021"/>
<dbReference type="Proteomes" id="UP001604277">
    <property type="component" value="Unassembled WGS sequence"/>
</dbReference>
<dbReference type="PANTHER" id="PTHR23130:SF199">
    <property type="entry name" value="CYTOCHROME B561 AND DOMON DOMAIN-CONTAINING PROTEIN"/>
    <property type="match status" value="1"/>
</dbReference>
<evidence type="ECO:0000313" key="8">
    <source>
        <dbReference type="EMBL" id="KAL2493786.1"/>
    </source>
</evidence>
<comment type="subcellular location">
    <subcellularLocation>
        <location evidence="1">Membrane</location>
    </subcellularLocation>
</comment>